<organism evidence="1 2">
    <name type="scientific">Streblomastix strix</name>
    <dbReference type="NCBI Taxonomy" id="222440"/>
    <lineage>
        <taxon>Eukaryota</taxon>
        <taxon>Metamonada</taxon>
        <taxon>Preaxostyla</taxon>
        <taxon>Oxymonadida</taxon>
        <taxon>Streblomastigidae</taxon>
        <taxon>Streblomastix</taxon>
    </lineage>
</organism>
<evidence type="ECO:0000313" key="1">
    <source>
        <dbReference type="EMBL" id="KAA6397702.1"/>
    </source>
</evidence>
<protein>
    <submittedName>
        <fullName evidence="1">Uncharacterized protein</fullName>
    </submittedName>
</protein>
<gene>
    <name evidence="1" type="ORF">EZS28_006774</name>
</gene>
<sequence>MVAVMHLLDYRNKFWVISRRFCFQSTEQTTLNVGQNSRFNINCKCKRRLLSYDSGAQLRINNGRWLIAELMASPLKKLEGVSRDINISQIIEGNNIKVEGQMFTTEYR</sequence>
<dbReference type="Proteomes" id="UP000324800">
    <property type="component" value="Unassembled WGS sequence"/>
</dbReference>
<evidence type="ECO:0000313" key="2">
    <source>
        <dbReference type="Proteomes" id="UP000324800"/>
    </source>
</evidence>
<accession>A0A5J4WT39</accession>
<comment type="caution">
    <text evidence="1">The sequence shown here is derived from an EMBL/GenBank/DDBJ whole genome shotgun (WGS) entry which is preliminary data.</text>
</comment>
<name>A0A5J4WT39_9EUKA</name>
<dbReference type="EMBL" id="SNRW01001119">
    <property type="protein sequence ID" value="KAA6397702.1"/>
    <property type="molecule type" value="Genomic_DNA"/>
</dbReference>
<reference evidence="1 2" key="1">
    <citation type="submission" date="2019-03" db="EMBL/GenBank/DDBJ databases">
        <title>Single cell metagenomics reveals metabolic interactions within the superorganism composed of flagellate Streblomastix strix and complex community of Bacteroidetes bacteria on its surface.</title>
        <authorList>
            <person name="Treitli S.C."/>
            <person name="Kolisko M."/>
            <person name="Husnik F."/>
            <person name="Keeling P."/>
            <person name="Hampl V."/>
        </authorList>
    </citation>
    <scope>NUCLEOTIDE SEQUENCE [LARGE SCALE GENOMIC DNA]</scope>
    <source>
        <strain evidence="1">ST1C</strain>
    </source>
</reference>
<proteinExistence type="predicted"/>
<dbReference type="AlphaFoldDB" id="A0A5J4WT39"/>